<proteinExistence type="predicted"/>
<evidence type="ECO:0000313" key="3">
    <source>
        <dbReference type="Proteomes" id="UP000481583"/>
    </source>
</evidence>
<gene>
    <name evidence="2" type="ORF">G5C51_04520</name>
</gene>
<dbReference type="AlphaFoldDB" id="A0A6G4TTR8"/>
<name>A0A6G4TTR8_9ACTN</name>
<sequence>MAETRTKYTAPLIVLDAVDGELVGHLPSVERMKVPAEVVDLATAADWALAARIGAERISELGEDFGPVLILTAAATERLGLPVELEDRRNLRLAKEHPAAEALAAAGWSASRAGLAPWTHLFRDRDEVHIGVVPWGGLGEMYRWGGFEEVAADPPALAYALGVYAERVIPPSGSTAGCSVALMEAVRPPTRLVFDRGTKRRKRVPVETSLYQPMAPAPPEAPDEHPLAEGRTREQAQDPAHVLFEEAYDCSRPPSQAEGELPYVVGLDINTAFLAAANRLTVGLGEPVHTEGPSFDPKLPGVWLVDLSGAELFIKDLHTKQWRPMPDGFPSPFTPTGEPPTGPAWYATPTLTYARELGVDVRPTEAWIRPEAVVPGPGGPLTVKPGGYLDLWQKRLRDAYMDTLAELKVTPDMGEEEFLAAMATIDKSDPELAAVLKAIKQTAKGGIGKLRERPRGRREGKHAEWPALKRPTWRPDIRAAVLSNARVGTHRKMVKSWQATGLVPLAVMSDCVVYPSAYPTARAVVPRKEDGSPLPGGFRLGPNPGYCKEEGVRSMEWYRDLIAKGAEKNVKINPGRYIKEGRDAVLEGE</sequence>
<organism evidence="2 3">
    <name type="scientific">Streptomyces coryli</name>
    <dbReference type="NCBI Taxonomy" id="1128680"/>
    <lineage>
        <taxon>Bacteria</taxon>
        <taxon>Bacillati</taxon>
        <taxon>Actinomycetota</taxon>
        <taxon>Actinomycetes</taxon>
        <taxon>Kitasatosporales</taxon>
        <taxon>Streptomycetaceae</taxon>
        <taxon>Streptomyces</taxon>
    </lineage>
</organism>
<feature type="region of interest" description="Disordered" evidence="1">
    <location>
        <begin position="205"/>
        <end position="234"/>
    </location>
</feature>
<feature type="compositionally biased region" description="Basic and acidic residues" evidence="1">
    <location>
        <begin position="222"/>
        <end position="234"/>
    </location>
</feature>
<dbReference type="EMBL" id="JAAKZV010000010">
    <property type="protein sequence ID" value="NGN63172.1"/>
    <property type="molecule type" value="Genomic_DNA"/>
</dbReference>
<evidence type="ECO:0000256" key="1">
    <source>
        <dbReference type="SAM" id="MobiDB-lite"/>
    </source>
</evidence>
<evidence type="ECO:0000313" key="2">
    <source>
        <dbReference type="EMBL" id="NGN63172.1"/>
    </source>
</evidence>
<accession>A0A6G4TTR8</accession>
<keyword evidence="3" id="KW-1185">Reference proteome</keyword>
<reference evidence="2 3" key="1">
    <citation type="submission" date="2020-02" db="EMBL/GenBank/DDBJ databases">
        <title>Whole-genome analyses of novel actinobacteria.</title>
        <authorList>
            <person name="Sahin N."/>
        </authorList>
    </citation>
    <scope>NUCLEOTIDE SEQUENCE [LARGE SCALE GENOMIC DNA]</scope>
    <source>
        <strain evidence="2 3">A7024</strain>
    </source>
</reference>
<protein>
    <submittedName>
        <fullName evidence="2">Transcriptional regulator</fullName>
    </submittedName>
</protein>
<dbReference type="NCBIfam" id="NF047542">
    <property type="entry name" value="telomere_Tap"/>
    <property type="match status" value="1"/>
</dbReference>
<comment type="caution">
    <text evidence="2">The sequence shown here is derived from an EMBL/GenBank/DDBJ whole genome shotgun (WGS) entry which is preliminary data.</text>
</comment>
<dbReference type="Proteomes" id="UP000481583">
    <property type="component" value="Unassembled WGS sequence"/>
</dbReference>